<dbReference type="HOGENOM" id="CLU_557249_0_0_1"/>
<comment type="subcellular location">
    <subcellularLocation>
        <location evidence="1">Membrane</location>
        <topology evidence="1">Multi-pass membrane protein</topology>
    </subcellularLocation>
</comment>
<dbReference type="GO" id="GO:0005783">
    <property type="term" value="C:endoplasmic reticulum"/>
    <property type="evidence" value="ECO:0007669"/>
    <property type="project" value="TreeGrafter"/>
</dbReference>
<dbReference type="RefSeq" id="XP_001031177.2">
    <property type="nucleotide sequence ID" value="XM_001031177.2"/>
</dbReference>
<dbReference type="InParanoid" id="Q22DZ8"/>
<keyword evidence="2 7" id="KW-0808">Transferase</keyword>
<dbReference type="GO" id="GO:0016020">
    <property type="term" value="C:membrane"/>
    <property type="evidence" value="ECO:0007669"/>
    <property type="project" value="UniProtKB-SubCell"/>
</dbReference>
<evidence type="ECO:0000313" key="10">
    <source>
        <dbReference type="Proteomes" id="UP000009168"/>
    </source>
</evidence>
<comment type="similarity">
    <text evidence="7">Belongs to the DHHC palmitoyltransferase family.</text>
</comment>
<comment type="domain">
    <text evidence="7">The DHHC domain is required for palmitoyltransferase activity.</text>
</comment>
<dbReference type="GO" id="GO:0019706">
    <property type="term" value="F:protein-cysteine S-palmitoyltransferase activity"/>
    <property type="evidence" value="ECO:0007669"/>
    <property type="project" value="UniProtKB-EC"/>
</dbReference>
<organism evidence="9 10">
    <name type="scientific">Tetrahymena thermophila (strain SB210)</name>
    <dbReference type="NCBI Taxonomy" id="312017"/>
    <lineage>
        <taxon>Eukaryota</taxon>
        <taxon>Sar</taxon>
        <taxon>Alveolata</taxon>
        <taxon>Ciliophora</taxon>
        <taxon>Intramacronucleata</taxon>
        <taxon>Oligohymenophorea</taxon>
        <taxon>Hymenostomatida</taxon>
        <taxon>Tetrahymenina</taxon>
        <taxon>Tetrahymenidae</taxon>
        <taxon>Tetrahymena</taxon>
    </lineage>
</organism>
<dbReference type="EC" id="2.3.1.225" evidence="7"/>
<evidence type="ECO:0000256" key="1">
    <source>
        <dbReference type="ARBA" id="ARBA00004141"/>
    </source>
</evidence>
<evidence type="ECO:0000259" key="8">
    <source>
        <dbReference type="Pfam" id="PF01529"/>
    </source>
</evidence>
<dbReference type="GO" id="GO:0005794">
    <property type="term" value="C:Golgi apparatus"/>
    <property type="evidence" value="ECO:0007669"/>
    <property type="project" value="TreeGrafter"/>
</dbReference>
<accession>Q22DZ8</accession>
<feature type="transmembrane region" description="Helical" evidence="7">
    <location>
        <begin position="310"/>
        <end position="337"/>
    </location>
</feature>
<dbReference type="Pfam" id="PF01529">
    <property type="entry name" value="DHHC"/>
    <property type="match status" value="1"/>
</dbReference>
<keyword evidence="10" id="KW-1185">Reference proteome</keyword>
<sequence>MNQTSILQHNDILLRVEEQTYKLNRNDNQQQYCGSNGQINNYSNQQSFINGISRQNHFINPHRQSNISSNGINLKDNNTVSYKVNIYQANNAQESRTQINAQYSTIHQNGSTQPNHQQSQKEDIQQKNLLKTLFSCHISWRLALFCVIQLMEKFFFFTLFLYSITAEVFQIIIGLIYGITSAAKYFLTIYTFNADLSENSNLNKDCSEDESVESNKMKFCNKCQEKVNLDCFHCEICDVCIYKKFFHSKLIGKCISQNNKRLIQIIIGMNIIEGLIFVAIGVVSISKCIQDIDSFKNEVIQIYKNASKEVLMIIILILLVIISIAVFINSLIFKILYQAINFQVERPAPKQPINEIPQRIQENPKSLNNIPGQPGSIQHITGGSTIFKNQQSLNKTPTLVHSISGLGRPDRRKFESHWKISPPDGKQEVQQLVSMNSYGTIYNFISKKVASCENIEKIPTNSPSKSIKSLNSIDQSIFKKTRQKSQNLSKIEIKNELKKKQTQENTLIV</sequence>
<dbReference type="EMBL" id="GG662513">
    <property type="protein sequence ID" value="EAR83514.2"/>
    <property type="molecule type" value="Genomic_DNA"/>
</dbReference>
<keyword evidence="6 7" id="KW-0012">Acyltransferase</keyword>
<dbReference type="AlphaFoldDB" id="Q22DZ8"/>
<evidence type="ECO:0000256" key="3">
    <source>
        <dbReference type="ARBA" id="ARBA00022692"/>
    </source>
</evidence>
<dbReference type="PANTHER" id="PTHR22883">
    <property type="entry name" value="ZINC FINGER DHHC DOMAIN CONTAINING PROTEIN"/>
    <property type="match status" value="1"/>
</dbReference>
<keyword evidence="5 7" id="KW-0472">Membrane</keyword>
<dbReference type="PROSITE" id="PS50216">
    <property type="entry name" value="DHHC"/>
    <property type="match status" value="1"/>
</dbReference>
<feature type="domain" description="Palmitoyltransferase DHHC" evidence="8">
    <location>
        <begin position="214"/>
        <end position="335"/>
    </location>
</feature>
<gene>
    <name evidence="9" type="ORF">TTHERM_00925610</name>
</gene>
<dbReference type="KEGG" id="tet:TTHERM_00925610"/>
<dbReference type="GeneID" id="7843380"/>
<evidence type="ECO:0000256" key="6">
    <source>
        <dbReference type="ARBA" id="ARBA00023315"/>
    </source>
</evidence>
<dbReference type="STRING" id="312017.Q22DZ8"/>
<evidence type="ECO:0000256" key="5">
    <source>
        <dbReference type="ARBA" id="ARBA00023136"/>
    </source>
</evidence>
<reference evidence="10" key="1">
    <citation type="journal article" date="2006" name="PLoS Biol.">
        <title>Macronuclear genome sequence of the ciliate Tetrahymena thermophila, a model eukaryote.</title>
        <authorList>
            <person name="Eisen J.A."/>
            <person name="Coyne R.S."/>
            <person name="Wu M."/>
            <person name="Wu D."/>
            <person name="Thiagarajan M."/>
            <person name="Wortman J.R."/>
            <person name="Badger J.H."/>
            <person name="Ren Q."/>
            <person name="Amedeo P."/>
            <person name="Jones K.M."/>
            <person name="Tallon L.J."/>
            <person name="Delcher A.L."/>
            <person name="Salzberg S.L."/>
            <person name="Silva J.C."/>
            <person name="Haas B.J."/>
            <person name="Majoros W.H."/>
            <person name="Farzad M."/>
            <person name="Carlton J.M."/>
            <person name="Smith R.K. Jr."/>
            <person name="Garg J."/>
            <person name="Pearlman R.E."/>
            <person name="Karrer K.M."/>
            <person name="Sun L."/>
            <person name="Manning G."/>
            <person name="Elde N.C."/>
            <person name="Turkewitz A.P."/>
            <person name="Asai D.J."/>
            <person name="Wilkes D.E."/>
            <person name="Wang Y."/>
            <person name="Cai H."/>
            <person name="Collins K."/>
            <person name="Stewart B.A."/>
            <person name="Lee S.R."/>
            <person name="Wilamowska K."/>
            <person name="Weinberg Z."/>
            <person name="Ruzzo W.L."/>
            <person name="Wloga D."/>
            <person name="Gaertig J."/>
            <person name="Frankel J."/>
            <person name="Tsao C.-C."/>
            <person name="Gorovsky M.A."/>
            <person name="Keeling P.J."/>
            <person name="Waller R.F."/>
            <person name="Patron N.J."/>
            <person name="Cherry J.M."/>
            <person name="Stover N.A."/>
            <person name="Krieger C.J."/>
            <person name="del Toro C."/>
            <person name="Ryder H.F."/>
            <person name="Williamson S.C."/>
            <person name="Barbeau R.A."/>
            <person name="Hamilton E.P."/>
            <person name="Orias E."/>
        </authorList>
    </citation>
    <scope>NUCLEOTIDE SEQUENCE [LARGE SCALE GENOMIC DNA]</scope>
    <source>
        <strain evidence="10">SB210</strain>
    </source>
</reference>
<protein>
    <recommendedName>
        <fullName evidence="7">Palmitoyltransferase</fullName>
        <ecNumber evidence="7">2.3.1.225</ecNumber>
    </recommendedName>
</protein>
<dbReference type="InterPro" id="IPR001594">
    <property type="entry name" value="Palmitoyltrfase_DHHC"/>
</dbReference>
<proteinExistence type="inferred from homology"/>
<dbReference type="GO" id="GO:0006612">
    <property type="term" value="P:protein targeting to membrane"/>
    <property type="evidence" value="ECO:0007669"/>
    <property type="project" value="TreeGrafter"/>
</dbReference>
<evidence type="ECO:0000313" key="9">
    <source>
        <dbReference type="EMBL" id="EAR83514.2"/>
    </source>
</evidence>
<evidence type="ECO:0000256" key="2">
    <source>
        <dbReference type="ARBA" id="ARBA00022679"/>
    </source>
</evidence>
<name>Q22DZ8_TETTS</name>
<evidence type="ECO:0000256" key="4">
    <source>
        <dbReference type="ARBA" id="ARBA00022989"/>
    </source>
</evidence>
<dbReference type="InterPro" id="IPR039859">
    <property type="entry name" value="PFA4/ZDH16/20/ERF2-like"/>
</dbReference>
<evidence type="ECO:0000256" key="7">
    <source>
        <dbReference type="RuleBase" id="RU079119"/>
    </source>
</evidence>
<dbReference type="Proteomes" id="UP000009168">
    <property type="component" value="Unassembled WGS sequence"/>
</dbReference>
<feature type="transmembrane region" description="Helical" evidence="7">
    <location>
        <begin position="262"/>
        <end position="285"/>
    </location>
</feature>
<comment type="catalytic activity">
    <reaction evidence="7">
        <text>L-cysteinyl-[protein] + hexadecanoyl-CoA = S-hexadecanoyl-L-cysteinyl-[protein] + CoA</text>
        <dbReference type="Rhea" id="RHEA:36683"/>
        <dbReference type="Rhea" id="RHEA-COMP:10131"/>
        <dbReference type="Rhea" id="RHEA-COMP:11032"/>
        <dbReference type="ChEBI" id="CHEBI:29950"/>
        <dbReference type="ChEBI" id="CHEBI:57287"/>
        <dbReference type="ChEBI" id="CHEBI:57379"/>
        <dbReference type="ChEBI" id="CHEBI:74151"/>
        <dbReference type="EC" id="2.3.1.225"/>
    </reaction>
</comment>
<keyword evidence="4 7" id="KW-1133">Transmembrane helix</keyword>
<keyword evidence="3 7" id="KW-0812">Transmembrane</keyword>